<evidence type="ECO:0000256" key="1">
    <source>
        <dbReference type="ARBA" id="ARBA00004586"/>
    </source>
</evidence>
<comment type="similarity">
    <text evidence="2 5">Belongs to the cytochrome P450 family.</text>
</comment>
<dbReference type="InterPro" id="IPR050196">
    <property type="entry name" value="Cytochrome_P450_Monoox"/>
</dbReference>
<dbReference type="PANTHER" id="PTHR24291">
    <property type="entry name" value="CYTOCHROME P450 FAMILY 4"/>
    <property type="match status" value="1"/>
</dbReference>
<dbReference type="InterPro" id="IPR036396">
    <property type="entry name" value="Cyt_P450_sf"/>
</dbReference>
<evidence type="ECO:0000256" key="2">
    <source>
        <dbReference type="ARBA" id="ARBA00010617"/>
    </source>
</evidence>
<keyword evidence="5" id="KW-0560">Oxidoreductase</keyword>
<keyword evidence="5" id="KW-0349">Heme</keyword>
<dbReference type="PROSITE" id="PS00086">
    <property type="entry name" value="CYTOCHROME_P450"/>
    <property type="match status" value="1"/>
</dbReference>
<reference evidence="7" key="2">
    <citation type="submission" date="2025-08" db="UniProtKB">
        <authorList>
            <consortium name="RefSeq"/>
        </authorList>
    </citation>
    <scope>IDENTIFICATION</scope>
</reference>
<proteinExistence type="inferred from homology"/>
<keyword evidence="4" id="KW-0472">Membrane</keyword>
<dbReference type="GeneID" id="100204265"/>
<evidence type="ECO:0000256" key="4">
    <source>
        <dbReference type="ARBA" id="ARBA00023136"/>
    </source>
</evidence>
<evidence type="ECO:0000256" key="5">
    <source>
        <dbReference type="RuleBase" id="RU000461"/>
    </source>
</evidence>
<keyword evidence="5" id="KW-0479">Metal-binding</keyword>
<dbReference type="SUPFAM" id="SSF48264">
    <property type="entry name" value="Cytochrome P450"/>
    <property type="match status" value="1"/>
</dbReference>
<dbReference type="InterPro" id="IPR002401">
    <property type="entry name" value="Cyt_P450_E_grp-I"/>
</dbReference>
<dbReference type="PRINTS" id="PR00463">
    <property type="entry name" value="EP450I"/>
</dbReference>
<dbReference type="InterPro" id="IPR001128">
    <property type="entry name" value="Cyt_P450"/>
</dbReference>
<keyword evidence="3" id="KW-0256">Endoplasmic reticulum</keyword>
<gene>
    <name evidence="7" type="primary">LOC100204265</name>
</gene>
<dbReference type="PANTHER" id="PTHR24291:SF189">
    <property type="entry name" value="CYTOCHROME P450 4C3-RELATED"/>
    <property type="match status" value="1"/>
</dbReference>
<dbReference type="CDD" id="cd20628">
    <property type="entry name" value="CYP4"/>
    <property type="match status" value="1"/>
</dbReference>
<organism evidence="6 7">
    <name type="scientific">Hydra vulgaris</name>
    <name type="common">Hydra</name>
    <name type="synonym">Hydra attenuata</name>
    <dbReference type="NCBI Taxonomy" id="6087"/>
    <lineage>
        <taxon>Eukaryota</taxon>
        <taxon>Metazoa</taxon>
        <taxon>Cnidaria</taxon>
        <taxon>Hydrozoa</taxon>
        <taxon>Hydroidolina</taxon>
        <taxon>Anthoathecata</taxon>
        <taxon>Aplanulata</taxon>
        <taxon>Hydridae</taxon>
        <taxon>Hydra</taxon>
    </lineage>
</organism>
<accession>A0ABM4BCV7</accession>
<evidence type="ECO:0000313" key="6">
    <source>
        <dbReference type="Proteomes" id="UP001652625"/>
    </source>
</evidence>
<name>A0ABM4BCV7_HYDVU</name>
<keyword evidence="6" id="KW-1185">Reference proteome</keyword>
<keyword evidence="5" id="KW-0408">Iron</keyword>
<dbReference type="Proteomes" id="UP001652625">
    <property type="component" value="Chromosome 02"/>
</dbReference>
<reference evidence="6" key="1">
    <citation type="submission" date="2025-05" db="UniProtKB">
        <authorList>
            <consortium name="RefSeq"/>
        </authorList>
    </citation>
    <scope>NUCLEOTIDE SEQUENCE [LARGE SCALE GENOMIC DNA]</scope>
</reference>
<sequence>MIYTLCIIICGFHFLIKILWMCWKYSYGLMSIATPPNIPFLGTSFYFLSDSRKSYFQLCNYTKQCGNVFCIWLGPKPMIVSSSVKFFEAVLSSKKITTKGFSYNWIRDWLKTGLLTSSGPKWKARRKLLTSSFHFSVFNRFNKIIEEQACILVDKIYFAADNKKVVDVQTLIGLATLDIICETSMGVKINAQSYPDSEYVKAIFVLHKEIVNRMKFPWLWFDVIYKLLPCGKRFYKALDVAHKFTFDIINKRMKIKDNKTYNDMPLNEKNYFLDLLLNIHKKNEIDMEGIQEEVDTFMFAGHDTISVALSWTFWLLGKYSEIQRKLHKSIDEIELNGGSLFEKVRNFKYLENVIKESMRIHPPVPMYGRTVEENMTIDGQFVPKGAQIILLVLMLHSDPNIWENPKEFIPDRFETDDWKIKNPYSYLPFSAGPRNCLGQKFAMIEAKMLLYSILKKFSLKSMQDENEVFGTVDILYKPIDGINILFTRR</sequence>
<dbReference type="PRINTS" id="PR00385">
    <property type="entry name" value="P450"/>
</dbReference>
<evidence type="ECO:0000313" key="7">
    <source>
        <dbReference type="RefSeq" id="XP_065646772.1"/>
    </source>
</evidence>
<keyword evidence="5" id="KW-0503">Monooxygenase</keyword>
<comment type="subcellular location">
    <subcellularLocation>
        <location evidence="1">Endoplasmic reticulum membrane</location>
    </subcellularLocation>
</comment>
<dbReference type="RefSeq" id="XP_065646772.1">
    <property type="nucleotide sequence ID" value="XM_065790700.1"/>
</dbReference>
<dbReference type="Pfam" id="PF00067">
    <property type="entry name" value="p450"/>
    <property type="match status" value="1"/>
</dbReference>
<dbReference type="Gene3D" id="1.10.630.10">
    <property type="entry name" value="Cytochrome P450"/>
    <property type="match status" value="1"/>
</dbReference>
<evidence type="ECO:0000256" key="3">
    <source>
        <dbReference type="ARBA" id="ARBA00022824"/>
    </source>
</evidence>
<dbReference type="InterPro" id="IPR017972">
    <property type="entry name" value="Cyt_P450_CS"/>
</dbReference>
<protein>
    <submittedName>
        <fullName evidence="7">Cytochrome P450 4V2-like</fullName>
    </submittedName>
</protein>